<dbReference type="AlphaFoldDB" id="A0A422QM58"/>
<reference evidence="1" key="1">
    <citation type="submission" date="2014-10" db="EMBL/GenBank/DDBJ databases">
        <title>Massilia sp. genome.</title>
        <authorList>
            <person name="Xu B."/>
            <person name="Dai L."/>
            <person name="Huang Z."/>
        </authorList>
    </citation>
    <scope>NUCLEOTIDE SEQUENCE [LARGE SCALE GENOMIC DNA]</scope>
    <source>
        <strain evidence="1">CFS-1</strain>
    </source>
</reference>
<protein>
    <recommendedName>
        <fullName evidence="3">PD-(D/E)XK nuclease superfamily protein</fullName>
    </recommendedName>
</protein>
<organism evidence="1 2">
    <name type="scientific">Massilia aurea</name>
    <dbReference type="NCBI Taxonomy" id="373040"/>
    <lineage>
        <taxon>Bacteria</taxon>
        <taxon>Pseudomonadati</taxon>
        <taxon>Pseudomonadota</taxon>
        <taxon>Betaproteobacteria</taxon>
        <taxon>Burkholderiales</taxon>
        <taxon>Oxalobacteraceae</taxon>
        <taxon>Telluria group</taxon>
        <taxon>Massilia</taxon>
    </lineage>
</organism>
<gene>
    <name evidence="1" type="ORF">NM04_09005</name>
</gene>
<dbReference type="EMBL" id="JSAB01000073">
    <property type="protein sequence ID" value="RNF31114.1"/>
    <property type="molecule type" value="Genomic_DNA"/>
</dbReference>
<evidence type="ECO:0000313" key="2">
    <source>
        <dbReference type="Proteomes" id="UP000283254"/>
    </source>
</evidence>
<accession>A0A422QM58</accession>
<sequence>MRNFFGSIQRWFSGDYYGRHLGLILQEIGQRRPEALTTYLADAFGLDRRSLKGARFQAEYSFTGANGWRRADLAVFLEDDIEPFALIEIKYHDKPMPKTDTKPAQLSDYQSWRKREKQGRYVLLLSREMHSAPDIEIRRWTTLARHLRPYALKSDLVAMLVDYLQEEGNAMQDINGLCLTKYIKRYLCNRQPGANNLEGPVEFSNLLKNMQLMSGNFHLHFKSAWKSAGIKLEGEDYVRRSKVATIDFKVWNRVKEVKVGKPLLDDFNGLRDELKDGGVVSVYAQHALGHNRDWMRVRYGIDFNVAPHDSESSPPIVKLFANIVGGPVERACADTRCAKSMHFKWVTTDAERGAEKVEEAFRELILQAIESLSEQNVQLQAQQKRAFTLLTKSLRSGNQPTLEVA</sequence>
<keyword evidence="2" id="KW-1185">Reference proteome</keyword>
<evidence type="ECO:0000313" key="1">
    <source>
        <dbReference type="EMBL" id="RNF31114.1"/>
    </source>
</evidence>
<proteinExistence type="predicted"/>
<name>A0A422QM58_9BURK</name>
<evidence type="ECO:0008006" key="3">
    <source>
        <dbReference type="Google" id="ProtNLM"/>
    </source>
</evidence>
<dbReference type="RefSeq" id="WP_123069203.1">
    <property type="nucleotide sequence ID" value="NZ_JSAB01000073.1"/>
</dbReference>
<comment type="caution">
    <text evidence="1">The sequence shown here is derived from an EMBL/GenBank/DDBJ whole genome shotgun (WGS) entry which is preliminary data.</text>
</comment>
<dbReference type="Proteomes" id="UP000283254">
    <property type="component" value="Unassembled WGS sequence"/>
</dbReference>
<dbReference type="OrthoDB" id="9152085at2"/>